<evidence type="ECO:0000256" key="1">
    <source>
        <dbReference type="SAM" id="MobiDB-lite"/>
    </source>
</evidence>
<organism evidence="2 3">
    <name type="scientific">Micromonospora krabiensis</name>
    <dbReference type="NCBI Taxonomy" id="307121"/>
    <lineage>
        <taxon>Bacteria</taxon>
        <taxon>Bacillati</taxon>
        <taxon>Actinomycetota</taxon>
        <taxon>Actinomycetes</taxon>
        <taxon>Micromonosporales</taxon>
        <taxon>Micromonosporaceae</taxon>
        <taxon>Micromonospora</taxon>
    </lineage>
</organism>
<dbReference type="OrthoDB" id="3403206at2"/>
<keyword evidence="3" id="KW-1185">Reference proteome</keyword>
<feature type="region of interest" description="Disordered" evidence="1">
    <location>
        <begin position="31"/>
        <end position="75"/>
    </location>
</feature>
<protein>
    <submittedName>
        <fullName evidence="2">Uncharacterized protein</fullName>
    </submittedName>
</protein>
<accession>A0A1C3N8H5</accession>
<sequence length="75" mass="8671">MSEDAKESRSAGEGGRFLRFAYKYLAGPAEGVSNAVYGGSTEAREGWKRDLENRKRYSREQRERRRAEREARRDG</sequence>
<dbReference type="Proteomes" id="UP000199393">
    <property type="component" value="Chromosome I"/>
</dbReference>
<proteinExistence type="predicted"/>
<evidence type="ECO:0000313" key="2">
    <source>
        <dbReference type="EMBL" id="SBV28882.1"/>
    </source>
</evidence>
<name>A0A1C3N8H5_9ACTN</name>
<dbReference type="EMBL" id="LT598496">
    <property type="protein sequence ID" value="SBV28882.1"/>
    <property type="molecule type" value="Genomic_DNA"/>
</dbReference>
<feature type="compositionally biased region" description="Basic and acidic residues" evidence="1">
    <location>
        <begin position="42"/>
        <end position="75"/>
    </location>
</feature>
<dbReference type="RefSeq" id="WP_091593792.1">
    <property type="nucleotide sequence ID" value="NZ_JBHRWG010000004.1"/>
</dbReference>
<dbReference type="AlphaFoldDB" id="A0A1C3N8H5"/>
<evidence type="ECO:0000313" key="3">
    <source>
        <dbReference type="Proteomes" id="UP000199393"/>
    </source>
</evidence>
<gene>
    <name evidence="2" type="ORF">GA0070620_4441</name>
</gene>
<reference evidence="3" key="1">
    <citation type="submission" date="2016-06" db="EMBL/GenBank/DDBJ databases">
        <authorList>
            <person name="Varghese N."/>
            <person name="Submissions Spin"/>
        </authorList>
    </citation>
    <scope>NUCLEOTIDE SEQUENCE [LARGE SCALE GENOMIC DNA]</scope>
    <source>
        <strain evidence="3">DSM 45344</strain>
    </source>
</reference>